<accession>A0A087Y957</accession>
<protein>
    <submittedName>
        <fullName evidence="6">Structural maintenance of chromosomes flexible hinge domain containing 1</fullName>
    </submittedName>
</protein>
<dbReference type="PANTHER" id="PTHR22640">
    <property type="entry name" value="STRUCTURAL MAINTENANCE OF CHROMOSOMES FLEXIBLE HINGE DOMAIN-CONTAINING PROTEIN 1"/>
    <property type="match status" value="1"/>
</dbReference>
<keyword evidence="7" id="KW-1185">Reference proteome</keyword>
<evidence type="ECO:0000256" key="2">
    <source>
        <dbReference type="ARBA" id="ARBA00022454"/>
    </source>
</evidence>
<reference evidence="6" key="2">
    <citation type="submission" date="2025-08" db="UniProtKB">
        <authorList>
            <consortium name="Ensembl"/>
        </authorList>
    </citation>
    <scope>IDENTIFICATION</scope>
</reference>
<dbReference type="InterPro" id="IPR036277">
    <property type="entry name" value="SMC_hinge_sf"/>
</dbReference>
<organism evidence="6 7">
    <name type="scientific">Poecilia formosa</name>
    <name type="common">Amazon molly</name>
    <name type="synonym">Limia formosa</name>
    <dbReference type="NCBI Taxonomy" id="48698"/>
    <lineage>
        <taxon>Eukaryota</taxon>
        <taxon>Metazoa</taxon>
        <taxon>Chordata</taxon>
        <taxon>Craniata</taxon>
        <taxon>Vertebrata</taxon>
        <taxon>Euteleostomi</taxon>
        <taxon>Actinopterygii</taxon>
        <taxon>Neopterygii</taxon>
        <taxon>Teleostei</taxon>
        <taxon>Neoteleostei</taxon>
        <taxon>Acanthomorphata</taxon>
        <taxon>Ovalentaria</taxon>
        <taxon>Atherinomorphae</taxon>
        <taxon>Cyprinodontiformes</taxon>
        <taxon>Poeciliidae</taxon>
        <taxon>Poeciliinae</taxon>
        <taxon>Poecilia</taxon>
    </lineage>
</organism>
<dbReference type="OMA" id="GANEYFI"/>
<keyword evidence="3" id="KW-0175">Coiled coil</keyword>
<dbReference type="EMBL" id="AYCK01012863">
    <property type="status" value="NOT_ANNOTATED_CDS"/>
    <property type="molecule type" value="Genomic_DNA"/>
</dbReference>
<dbReference type="InterPro" id="IPR055109">
    <property type="entry name" value="SMCHD1_S5"/>
</dbReference>
<evidence type="ECO:0000256" key="3">
    <source>
        <dbReference type="SAM" id="Coils"/>
    </source>
</evidence>
<dbReference type="PANTHER" id="PTHR22640:SF2">
    <property type="entry name" value="STRUCTURAL MAINTENANCE OF CHROMOSOMES FLEXIBLE HINGE DOMAIN-CONTAINING PROTEIN 1"/>
    <property type="match status" value="1"/>
</dbReference>
<dbReference type="InterPro" id="IPR058611">
    <property type="entry name" value="Ig_SMCHD1_1st"/>
</dbReference>
<reference evidence="6" key="3">
    <citation type="submission" date="2025-09" db="UniProtKB">
        <authorList>
            <consortium name="Ensembl"/>
        </authorList>
    </citation>
    <scope>IDENTIFICATION</scope>
</reference>
<dbReference type="Pfam" id="PF26195">
    <property type="entry name" value="Ig_SMCHD1_2nd"/>
    <property type="match status" value="1"/>
</dbReference>
<dbReference type="InterPro" id="IPR058615">
    <property type="entry name" value="Ig_SMCHD1_6th"/>
</dbReference>
<dbReference type="InterPro" id="IPR036890">
    <property type="entry name" value="HATPase_C_sf"/>
</dbReference>
<feature type="coiled-coil region" evidence="3">
    <location>
        <begin position="1588"/>
        <end position="1622"/>
    </location>
</feature>
<feature type="region of interest" description="Disordered" evidence="4">
    <location>
        <begin position="1918"/>
        <end position="1952"/>
    </location>
</feature>
<dbReference type="EMBL" id="AYCK01012867">
    <property type="status" value="NOT_ANNOTATED_CDS"/>
    <property type="molecule type" value="Genomic_DNA"/>
</dbReference>
<feature type="coiled-coil region" evidence="3">
    <location>
        <begin position="1860"/>
        <end position="1918"/>
    </location>
</feature>
<dbReference type="STRING" id="48698.ENSPFOP00000014560"/>
<sequence length="1952" mass="221417">MIQVKDCRFEKIITKTLETSGLDFKGFVRVVQKKFSVPSNETFVLTTTDRIIVDADKFEKLKDGTTLYLLQKIDQVLLSSVEEEINFVPHYNTLIESGANEYFIEGQKSLPCALAELVDNALSATAKNTGSRSIEIRMLFNKTLGKPAIIVLDNGSGMTSKHLNNWAVYRLSKFTRENSTFESEAEGYVHPAHVPRSLNSDISFFGVGGKRAVFHMGNAVRMISRPLGSPDVHELVLSKDEFQKKEQKKQDVYRSKILNRMPGDFSHITDDEQFFRTIIAEETEKESFTVVVITGIFQDHINYLKKNFKEWTRELAHIYHYYIHGVNGNCKADISPTSDDFRRIDIVVRLITIHQVTLKNKTMNLREVEDDMQTLFINAAKDTFEFRATTPDRGIVEGLLRYHPFLYDKETYPEDPFVYQAPGEDDYNNERESGATGQARGRRDIFQCFWNGRLIPYTAISGFDWCQKKGFKLPEECYSRFSGVLFTDSKFHVSATKLKFMELEKQLKQPGTHFTRICPIQKCPRRGDIQKEFTNWLQNCHDKLDKQVKFIDYKETVKRPEGQPEKNQQSWAVFSSIEQHGRRYNAGDIVMFQKTPSILCGTVVKFFLHGNHKGDTFATGGDVEIKCEPEGLYEEIIKVLPIAKIDKTATDESIKEHIEDESKKLPHSLKVNWAEESSWFSGPFPLSPLITFKLMNKSRSTCTSHHWSLFSEQLKDYGIRVRHSTVTATLEIFNNLIGAVDRRGYFVRNVENFRTLGKYTLTLSTVLNDNITTVYGGRELPKYKHEFTIQEGDAESFSVGELSSSLRVGEPFDIRLHMKDCYNHPTKPPPNVQPALQFSDLELSYETTTCSGVLLTIQGVKAKGKLLNSAMFESYDLKVTLPGLKNDTQTMKISLHPGNPHSLLVKSKTNPVEVENGNPVSFEIEVHDEAGNITCISRLKVHCQVFQIPGLPLMIKDCSAGKAELVTKPVKEKIVNGEPQILEARFEIPSQKQVAPVTRQLMVMPSKQISRMELFSQGEEELVLKNNEKIKWQAGGVLEKLFYKLYDEAGREVPITAEIASNIKVTWGTDVDQRNLVNGRLPDLQIPTHVDGEHLYQVSYQEKKVSFCFKIVPCPDEPAELKATLPQSIVKLGETLSGLIKLELVDQYNNVNKKLTATCGKSFSAEAEGLDKSRIDFKWNDSCSCIVAIGVRFHSGSPGPRVIYFHYKEFTKSVVLEVTAGVPSQIKLVSGPEQPLQVLNGHDIPTPFLLQLCDDWGNPSPDKNMNVEIKPSSVTLTLTTEVLNPMDTEGKTCIKVNRVEGSKGNYALEFKGSLKGKSIPGPSVNLTLLPDPNKPVRLSVDFDRNAKFSAGGKFPVFSVTVFSEDGSPMTAFKPADLSMLLWEGPPSIRPTTVTELKYRKPVEDEWKDCYEFREEEIPTRVGEYTVEFSLQTNKKEDHLWSQISVNVVANEPVKLEPDCQQQTPVVFYCTEMANRILVENMTLKITDQFGNLAGQNLNGTVSISIKCPEEERSRILPLFDGKTKTISVKLIKGSALINSLAIMENSPGENGSRYILHFKPEVTNAPTSLSPFELPFHFYNDAENQMAFIELMKKKDELNEAVKECNKNFDSIRKQNDLLKNNVKDSTKKEVSLRNELNERGIRTEHPLSITDSKRCLEQKTSELETIEKTPRRIFSIHRNFSGPDILEMVGELAFVADDDIARVISWQLQGDMDCIITTTTEAAQKHYEDTQGNQQVMALDSMFVYQEDRPLPHIRNRQELFKPSGNPTFARKHLIYRDKQLSCDRMFKNLLGDTILMDDLISATNYRKALVEKRIQCSTILTRTGERVSAKGKFGGSQNRAPPIDRLKNVFGAPLPDNYEELKEQIDVLNRYCAAVQEKEKVEKYRKDHSPKWVDEMLQAKTQKDAMTKELEEINRQLASVPVRAGKRASGNSEESPGIASKRQRQRAMDQ</sequence>
<proteinExistence type="predicted"/>
<dbReference type="EMBL" id="AYCK01012865">
    <property type="status" value="NOT_ANNOTATED_CDS"/>
    <property type="molecule type" value="Genomic_DNA"/>
</dbReference>
<dbReference type="Gene3D" id="3.30.565.10">
    <property type="entry name" value="Histidine kinase-like ATPase, C-terminal domain"/>
    <property type="match status" value="1"/>
</dbReference>
<dbReference type="EMBL" id="AYCK01012866">
    <property type="status" value="NOT_ANNOTATED_CDS"/>
    <property type="molecule type" value="Genomic_DNA"/>
</dbReference>
<dbReference type="EMBL" id="AYCK01012864">
    <property type="status" value="NOT_ANNOTATED_CDS"/>
    <property type="molecule type" value="Genomic_DNA"/>
</dbReference>
<evidence type="ECO:0000313" key="7">
    <source>
        <dbReference type="Proteomes" id="UP000028760"/>
    </source>
</evidence>
<dbReference type="InterPro" id="IPR058613">
    <property type="entry name" value="Ig_SMCHD1_4th"/>
</dbReference>
<dbReference type="GeneTree" id="ENSGT00390000006950"/>
<dbReference type="SMART" id="SM00968">
    <property type="entry name" value="SMC_hinge"/>
    <property type="match status" value="1"/>
</dbReference>
<keyword evidence="2" id="KW-0158">Chromosome</keyword>
<dbReference type="Pfam" id="PF26201">
    <property type="entry name" value="Ig_SMCHD1_7th"/>
    <property type="match status" value="1"/>
</dbReference>
<dbReference type="Pfam" id="PF26194">
    <property type="entry name" value="Ig_SMCHD1_1st"/>
    <property type="match status" value="1"/>
</dbReference>
<dbReference type="InterPro" id="IPR038892">
    <property type="entry name" value="SMCHD1"/>
</dbReference>
<dbReference type="Pfam" id="PF22899">
    <property type="entry name" value="SMCHD1_S5"/>
    <property type="match status" value="1"/>
</dbReference>
<dbReference type="GO" id="GO:0051276">
    <property type="term" value="P:chromosome organization"/>
    <property type="evidence" value="ECO:0007669"/>
    <property type="project" value="InterPro"/>
</dbReference>
<dbReference type="eggNOG" id="ENOG502QREW">
    <property type="taxonomic scope" value="Eukaryota"/>
</dbReference>
<dbReference type="Pfam" id="PF26198">
    <property type="entry name" value="Ig_SMCHD1_6th"/>
    <property type="match status" value="1"/>
</dbReference>
<feature type="compositionally biased region" description="Basic residues" evidence="4">
    <location>
        <begin position="1943"/>
        <end position="1952"/>
    </location>
</feature>
<evidence type="ECO:0000313" key="6">
    <source>
        <dbReference type="Ensembl" id="ENSPFOP00000014560.2"/>
    </source>
</evidence>
<dbReference type="Gene3D" id="1.20.1060.20">
    <property type="match status" value="1"/>
</dbReference>
<dbReference type="EMBL" id="AYCK01012862">
    <property type="status" value="NOT_ANNOTATED_CDS"/>
    <property type="molecule type" value="Genomic_DNA"/>
</dbReference>
<dbReference type="Pfam" id="PF26197">
    <property type="entry name" value="Ig_SMCHD1_5th"/>
    <property type="match status" value="1"/>
</dbReference>
<dbReference type="Pfam" id="PF13589">
    <property type="entry name" value="HATPase_c_3"/>
    <property type="match status" value="1"/>
</dbReference>
<comment type="subcellular location">
    <subcellularLocation>
        <location evidence="1">Chromosome</location>
    </subcellularLocation>
</comment>
<dbReference type="Gene3D" id="3.30.70.1620">
    <property type="match status" value="1"/>
</dbReference>
<dbReference type="GO" id="GO:0005694">
    <property type="term" value="C:chromosome"/>
    <property type="evidence" value="ECO:0007669"/>
    <property type="project" value="UniProtKB-SubCell"/>
</dbReference>
<dbReference type="InterPro" id="IPR058614">
    <property type="entry name" value="Ig_SMCHD1_5th"/>
</dbReference>
<dbReference type="InterPro" id="IPR058617">
    <property type="entry name" value="Ig_SMCHD1_7th"/>
</dbReference>
<dbReference type="GO" id="GO:0006302">
    <property type="term" value="P:double-strand break repair"/>
    <property type="evidence" value="ECO:0007669"/>
    <property type="project" value="InterPro"/>
</dbReference>
<dbReference type="InterPro" id="IPR058612">
    <property type="entry name" value="Ig_SMCHD1_2nd"/>
</dbReference>
<dbReference type="Proteomes" id="UP000028760">
    <property type="component" value="Unassembled WGS sequence"/>
</dbReference>
<dbReference type="SUPFAM" id="SSF55874">
    <property type="entry name" value="ATPase domain of HSP90 chaperone/DNA topoisomerase II/histidine kinase"/>
    <property type="match status" value="1"/>
</dbReference>
<dbReference type="SUPFAM" id="SSF75553">
    <property type="entry name" value="Smc hinge domain"/>
    <property type="match status" value="1"/>
</dbReference>
<dbReference type="Pfam" id="PF26196">
    <property type="entry name" value="Ig_SMCHD1_4th"/>
    <property type="match status" value="1"/>
</dbReference>
<evidence type="ECO:0000259" key="5">
    <source>
        <dbReference type="SMART" id="SM00968"/>
    </source>
</evidence>
<evidence type="ECO:0000256" key="4">
    <source>
        <dbReference type="SAM" id="MobiDB-lite"/>
    </source>
</evidence>
<dbReference type="InterPro" id="IPR010935">
    <property type="entry name" value="SMC_hinge"/>
</dbReference>
<dbReference type="Pfam" id="PF06470">
    <property type="entry name" value="SMC_hinge"/>
    <property type="match status" value="1"/>
</dbReference>
<reference evidence="7" key="1">
    <citation type="submission" date="2013-10" db="EMBL/GenBank/DDBJ databases">
        <authorList>
            <person name="Schartl M."/>
            <person name="Warren W."/>
        </authorList>
    </citation>
    <scope>NUCLEOTIDE SEQUENCE [LARGE SCALE GENOMIC DNA]</scope>
    <source>
        <strain evidence="7">female</strain>
    </source>
</reference>
<evidence type="ECO:0000256" key="1">
    <source>
        <dbReference type="ARBA" id="ARBA00004286"/>
    </source>
</evidence>
<dbReference type="EMBL" id="AYCK01012868">
    <property type="status" value="NOT_ANNOTATED_CDS"/>
    <property type="molecule type" value="Genomic_DNA"/>
</dbReference>
<dbReference type="GO" id="GO:0005524">
    <property type="term" value="F:ATP binding"/>
    <property type="evidence" value="ECO:0007669"/>
    <property type="project" value="InterPro"/>
</dbReference>
<dbReference type="InterPro" id="IPR058616">
    <property type="entry name" value="Ig_SMCHD1_8th"/>
</dbReference>
<name>A0A087Y957_POEFO</name>
<dbReference type="Pfam" id="PF26199">
    <property type="entry name" value="Ig_SMCHD1_8th"/>
    <property type="match status" value="1"/>
</dbReference>
<dbReference type="Ensembl" id="ENSPFOT00000014582.2">
    <property type="protein sequence ID" value="ENSPFOP00000014560.2"/>
    <property type="gene ID" value="ENSPFOG00000014397.2"/>
</dbReference>
<feature type="domain" description="SMC hinge" evidence="5">
    <location>
        <begin position="1684"/>
        <end position="1808"/>
    </location>
</feature>